<dbReference type="PANTHER" id="PTHR12374">
    <property type="entry name" value="TRANSCRIPTIONAL ADAPTOR 2 ADA2 -RELATED"/>
    <property type="match status" value="1"/>
</dbReference>
<dbReference type="SUPFAM" id="SSF46689">
    <property type="entry name" value="Homeodomain-like"/>
    <property type="match status" value="1"/>
</dbReference>
<keyword evidence="3" id="KW-1185">Reference proteome</keyword>
<dbReference type="Pfam" id="PF00249">
    <property type="entry name" value="Myb_DNA-binding"/>
    <property type="match status" value="1"/>
</dbReference>
<reference evidence="2" key="1">
    <citation type="submission" date="2022-12" db="EMBL/GenBank/DDBJ databases">
        <title>Draft genome assemblies for two species of Escallonia (Escalloniales).</title>
        <authorList>
            <person name="Chanderbali A."/>
            <person name="Dervinis C."/>
            <person name="Anghel I."/>
            <person name="Soltis D."/>
            <person name="Soltis P."/>
            <person name="Zapata F."/>
        </authorList>
    </citation>
    <scope>NUCLEOTIDE SEQUENCE</scope>
    <source>
        <strain evidence="2">UCBG92.1500</strain>
        <tissue evidence="2">Leaf</tissue>
    </source>
</reference>
<dbReference type="AlphaFoldDB" id="A0AA88UR36"/>
<dbReference type="GO" id="GO:0003682">
    <property type="term" value="F:chromatin binding"/>
    <property type="evidence" value="ECO:0007669"/>
    <property type="project" value="TreeGrafter"/>
</dbReference>
<dbReference type="InterPro" id="IPR001005">
    <property type="entry name" value="SANT/Myb"/>
</dbReference>
<sequence length="164" mass="18718">MTAFYVRGLWLKFDPNGLQVILNVTVLWRPIIRVGLELDNLYFPLKSPNWNADEEILILEGIEMYGMGNWPEVAEQVGTKANLNVLITRYYLHELTVLSSTSMTFAFKFIPFEMDCEVSTPVVSLPDMSTLWETIEKNSLLWPEDMVKLAKGKGQPEEEAAGEE</sequence>
<proteinExistence type="predicted"/>
<dbReference type="GO" id="GO:0006357">
    <property type="term" value="P:regulation of transcription by RNA polymerase II"/>
    <property type="evidence" value="ECO:0007669"/>
    <property type="project" value="TreeGrafter"/>
</dbReference>
<dbReference type="Proteomes" id="UP001187471">
    <property type="component" value="Unassembled WGS sequence"/>
</dbReference>
<protein>
    <recommendedName>
        <fullName evidence="1">SANT domain-containing protein</fullName>
    </recommendedName>
</protein>
<evidence type="ECO:0000313" key="2">
    <source>
        <dbReference type="EMBL" id="KAK2994980.1"/>
    </source>
</evidence>
<dbReference type="EMBL" id="JAVXUO010000147">
    <property type="protein sequence ID" value="KAK2994980.1"/>
    <property type="molecule type" value="Genomic_DNA"/>
</dbReference>
<dbReference type="CDD" id="cd00167">
    <property type="entry name" value="SANT"/>
    <property type="match status" value="1"/>
</dbReference>
<dbReference type="GO" id="GO:0006338">
    <property type="term" value="P:chromatin remodeling"/>
    <property type="evidence" value="ECO:0007669"/>
    <property type="project" value="TreeGrafter"/>
</dbReference>
<accession>A0AA88UR36</accession>
<dbReference type="InterPro" id="IPR017884">
    <property type="entry name" value="SANT_dom"/>
</dbReference>
<dbReference type="SMART" id="SM00717">
    <property type="entry name" value="SANT"/>
    <property type="match status" value="1"/>
</dbReference>
<gene>
    <name evidence="2" type="ORF">RJ640_015410</name>
</gene>
<evidence type="ECO:0000313" key="3">
    <source>
        <dbReference type="Proteomes" id="UP001187471"/>
    </source>
</evidence>
<name>A0AA88UR36_9ASTE</name>
<dbReference type="PROSITE" id="PS51293">
    <property type="entry name" value="SANT"/>
    <property type="match status" value="1"/>
</dbReference>
<dbReference type="GO" id="GO:0005634">
    <property type="term" value="C:nucleus"/>
    <property type="evidence" value="ECO:0007669"/>
    <property type="project" value="TreeGrafter"/>
</dbReference>
<dbReference type="PANTHER" id="PTHR12374:SF81">
    <property type="entry name" value="TRANSCRIPTIONAL ADAPTER ADA2B"/>
    <property type="match status" value="1"/>
</dbReference>
<comment type="caution">
    <text evidence="2">The sequence shown here is derived from an EMBL/GenBank/DDBJ whole genome shotgun (WGS) entry which is preliminary data.</text>
</comment>
<dbReference type="InterPro" id="IPR009057">
    <property type="entry name" value="Homeodomain-like_sf"/>
</dbReference>
<evidence type="ECO:0000259" key="1">
    <source>
        <dbReference type="PROSITE" id="PS51293"/>
    </source>
</evidence>
<feature type="domain" description="SANT" evidence="1">
    <location>
        <begin position="45"/>
        <end position="80"/>
    </location>
</feature>
<dbReference type="GO" id="GO:0003713">
    <property type="term" value="F:transcription coactivator activity"/>
    <property type="evidence" value="ECO:0007669"/>
    <property type="project" value="TreeGrafter"/>
</dbReference>
<organism evidence="2 3">
    <name type="scientific">Escallonia rubra</name>
    <dbReference type="NCBI Taxonomy" id="112253"/>
    <lineage>
        <taxon>Eukaryota</taxon>
        <taxon>Viridiplantae</taxon>
        <taxon>Streptophyta</taxon>
        <taxon>Embryophyta</taxon>
        <taxon>Tracheophyta</taxon>
        <taxon>Spermatophyta</taxon>
        <taxon>Magnoliopsida</taxon>
        <taxon>eudicotyledons</taxon>
        <taxon>Gunneridae</taxon>
        <taxon>Pentapetalae</taxon>
        <taxon>asterids</taxon>
        <taxon>campanulids</taxon>
        <taxon>Escalloniales</taxon>
        <taxon>Escalloniaceae</taxon>
        <taxon>Escallonia</taxon>
    </lineage>
</organism>
<dbReference type="Gene3D" id="1.10.10.60">
    <property type="entry name" value="Homeodomain-like"/>
    <property type="match status" value="1"/>
</dbReference>